<evidence type="ECO:0000313" key="2">
    <source>
        <dbReference type="EMBL" id="VTJ67366.1"/>
    </source>
</evidence>
<sequence>MEGSHPVSCRDPPWKTATATPAHQEPGGKKLVTSPGVGTAGRRPAPWPARGWGCGGPDDAAAPRARIGGEKATSESARRCRPPAGESQVGAREASAAPPTMGASALGCRAALPLVPGCDTPEPAGAPGGRREGRGPGARLMKPAPDPARLGAPFTPRGQSVRPSVHRSPARILPPAAARSESEAPRQSPPETSWLPGPSNSREKVISPHILFQT</sequence>
<reference evidence="2" key="1">
    <citation type="submission" date="2019-04" db="EMBL/GenBank/DDBJ databases">
        <authorList>
            <person name="Alioto T."/>
            <person name="Alioto T."/>
        </authorList>
    </citation>
    <scope>NUCLEOTIDE SEQUENCE [LARGE SCALE GENOMIC DNA]</scope>
</reference>
<keyword evidence="3" id="KW-1185">Reference proteome</keyword>
<proteinExistence type="predicted"/>
<dbReference type="EMBL" id="CABDUW010000378">
    <property type="protein sequence ID" value="VTJ67366.1"/>
    <property type="molecule type" value="Genomic_DNA"/>
</dbReference>
<organism evidence="2 3">
    <name type="scientific">Marmota monax</name>
    <name type="common">Woodchuck</name>
    <dbReference type="NCBI Taxonomy" id="9995"/>
    <lineage>
        <taxon>Eukaryota</taxon>
        <taxon>Metazoa</taxon>
        <taxon>Chordata</taxon>
        <taxon>Craniata</taxon>
        <taxon>Vertebrata</taxon>
        <taxon>Euteleostomi</taxon>
        <taxon>Mammalia</taxon>
        <taxon>Eutheria</taxon>
        <taxon>Euarchontoglires</taxon>
        <taxon>Glires</taxon>
        <taxon>Rodentia</taxon>
        <taxon>Sciuromorpha</taxon>
        <taxon>Sciuridae</taxon>
        <taxon>Xerinae</taxon>
        <taxon>Marmotini</taxon>
        <taxon>Marmota</taxon>
    </lineage>
</organism>
<dbReference type="AlphaFoldDB" id="A0A5E4BD70"/>
<accession>A0A5E4BD70</accession>
<name>A0A5E4BD70_MARMO</name>
<evidence type="ECO:0000313" key="3">
    <source>
        <dbReference type="Proteomes" id="UP000335636"/>
    </source>
</evidence>
<evidence type="ECO:0000256" key="1">
    <source>
        <dbReference type="SAM" id="MobiDB-lite"/>
    </source>
</evidence>
<feature type="region of interest" description="Disordered" evidence="1">
    <location>
        <begin position="1"/>
        <end position="214"/>
    </location>
</feature>
<comment type="caution">
    <text evidence="2">The sequence shown here is derived from an EMBL/GenBank/DDBJ whole genome shotgun (WGS) entry which is preliminary data.</text>
</comment>
<gene>
    <name evidence="2" type="ORF">MONAX_5E001445</name>
</gene>
<feature type="compositionally biased region" description="Basic and acidic residues" evidence="1">
    <location>
        <begin position="67"/>
        <end position="78"/>
    </location>
</feature>
<dbReference type="Proteomes" id="UP000335636">
    <property type="component" value="Unassembled WGS sequence"/>
</dbReference>
<protein>
    <submittedName>
        <fullName evidence="2">Uncharacterized protein</fullName>
    </submittedName>
</protein>